<sequence>MMKTISSIIIWIYWAVCIISFFVIVSVLYLLTFPFDRFHTISNRSLKGLAWIMMKANPGWSIAIRGADLLKISQPTIVVSNHQSFLDLPLLYMLPWTMKWVAKRSMFRIPIFGWMIFMTGQLPIDRRSMRSAKKLDALVAPVKAGIPAMIFPEGTRTRTGEIQEFKNGAFKLARKYNFNILPVVLKGGHEAMPRGAWRVARKQRFVISVLDPVDLQQFKSLTESKDAVFSLMKEELESL</sequence>
<feature type="transmembrane region" description="Helical" evidence="10">
    <location>
        <begin position="12"/>
        <end position="31"/>
    </location>
</feature>
<comment type="similarity">
    <text evidence="4 9">Belongs to the 1-acyl-sn-glycerol-3-phosphate acyltransferase family.</text>
</comment>
<dbReference type="Proteomes" id="UP000184041">
    <property type="component" value="Unassembled WGS sequence"/>
</dbReference>
<dbReference type="EC" id="2.3.1.51" evidence="5 9"/>
<evidence type="ECO:0000256" key="1">
    <source>
        <dbReference type="ARBA" id="ARBA00001141"/>
    </source>
</evidence>
<comment type="domain">
    <text evidence="9">The HXXXXD motif is essential for acyltransferase activity and may constitute the binding site for the phosphate moiety of the glycerol-3-phosphate.</text>
</comment>
<evidence type="ECO:0000313" key="12">
    <source>
        <dbReference type="EMBL" id="SHG30994.1"/>
    </source>
</evidence>
<organism evidence="12 13">
    <name type="scientific">Fodinibius roseus</name>
    <dbReference type="NCBI Taxonomy" id="1194090"/>
    <lineage>
        <taxon>Bacteria</taxon>
        <taxon>Pseudomonadati</taxon>
        <taxon>Balneolota</taxon>
        <taxon>Balneolia</taxon>
        <taxon>Balneolales</taxon>
        <taxon>Balneolaceae</taxon>
        <taxon>Fodinibius</taxon>
    </lineage>
</organism>
<keyword evidence="13" id="KW-1185">Reference proteome</keyword>
<gene>
    <name evidence="12" type="ORF">SAMN05443144_12440</name>
</gene>
<protein>
    <recommendedName>
        <fullName evidence="6 9">1-acyl-sn-glycerol-3-phosphate acyltransferase</fullName>
        <ecNumber evidence="5 9">2.3.1.51</ecNumber>
    </recommendedName>
</protein>
<dbReference type="PANTHER" id="PTHR10434">
    <property type="entry name" value="1-ACYL-SN-GLYCEROL-3-PHOSPHATE ACYLTRANSFERASE"/>
    <property type="match status" value="1"/>
</dbReference>
<dbReference type="PANTHER" id="PTHR10434:SF11">
    <property type="entry name" value="1-ACYL-SN-GLYCEROL-3-PHOSPHATE ACYLTRANSFERASE"/>
    <property type="match status" value="1"/>
</dbReference>
<dbReference type="NCBIfam" id="TIGR00530">
    <property type="entry name" value="AGP_acyltrn"/>
    <property type="match status" value="1"/>
</dbReference>
<dbReference type="OrthoDB" id="9803035at2"/>
<evidence type="ECO:0000256" key="4">
    <source>
        <dbReference type="ARBA" id="ARBA00008655"/>
    </source>
</evidence>
<evidence type="ECO:0000256" key="10">
    <source>
        <dbReference type="SAM" id="Phobius"/>
    </source>
</evidence>
<dbReference type="CDD" id="cd07989">
    <property type="entry name" value="LPLAT_AGPAT-like"/>
    <property type="match status" value="1"/>
</dbReference>
<proteinExistence type="inferred from homology"/>
<dbReference type="STRING" id="1194090.SAMN05443144_12440"/>
<dbReference type="GO" id="GO:0016020">
    <property type="term" value="C:membrane"/>
    <property type="evidence" value="ECO:0007669"/>
    <property type="project" value="InterPro"/>
</dbReference>
<dbReference type="RefSeq" id="WP_073067549.1">
    <property type="nucleotide sequence ID" value="NZ_FQUS01000024.1"/>
</dbReference>
<dbReference type="InterPro" id="IPR004552">
    <property type="entry name" value="AGP_acyltrans"/>
</dbReference>
<dbReference type="Pfam" id="PF01553">
    <property type="entry name" value="Acyltransferase"/>
    <property type="match status" value="1"/>
</dbReference>
<dbReference type="SUPFAM" id="SSF69593">
    <property type="entry name" value="Glycerol-3-phosphate (1)-acyltransferase"/>
    <property type="match status" value="1"/>
</dbReference>
<keyword evidence="9" id="KW-1208">Phospholipid metabolism</keyword>
<feature type="domain" description="Phospholipid/glycerol acyltransferase" evidence="11">
    <location>
        <begin position="76"/>
        <end position="188"/>
    </location>
</feature>
<reference evidence="12 13" key="1">
    <citation type="submission" date="2016-11" db="EMBL/GenBank/DDBJ databases">
        <authorList>
            <person name="Jaros S."/>
            <person name="Januszkiewicz K."/>
            <person name="Wedrychowicz H."/>
        </authorList>
    </citation>
    <scope>NUCLEOTIDE SEQUENCE [LARGE SCALE GENOMIC DNA]</scope>
    <source>
        <strain evidence="12 13">DSM 21986</strain>
    </source>
</reference>
<keyword evidence="8 9" id="KW-0012">Acyltransferase</keyword>
<evidence type="ECO:0000256" key="7">
    <source>
        <dbReference type="ARBA" id="ARBA00022679"/>
    </source>
</evidence>
<keyword evidence="9" id="KW-0444">Lipid biosynthesis</keyword>
<comment type="catalytic activity">
    <reaction evidence="1 9">
        <text>a 1-acyl-sn-glycero-3-phosphate + an acyl-CoA = a 1,2-diacyl-sn-glycero-3-phosphate + CoA</text>
        <dbReference type="Rhea" id="RHEA:19709"/>
        <dbReference type="ChEBI" id="CHEBI:57287"/>
        <dbReference type="ChEBI" id="CHEBI:57970"/>
        <dbReference type="ChEBI" id="CHEBI:58342"/>
        <dbReference type="ChEBI" id="CHEBI:58608"/>
        <dbReference type="EC" id="2.3.1.51"/>
    </reaction>
</comment>
<name>A0A1M5IRN4_9BACT</name>
<keyword evidence="10" id="KW-0472">Membrane</keyword>
<keyword evidence="9" id="KW-0443">Lipid metabolism</keyword>
<evidence type="ECO:0000259" key="11">
    <source>
        <dbReference type="SMART" id="SM00563"/>
    </source>
</evidence>
<evidence type="ECO:0000256" key="9">
    <source>
        <dbReference type="RuleBase" id="RU361267"/>
    </source>
</evidence>
<keyword evidence="9" id="KW-0594">Phospholipid biosynthesis</keyword>
<evidence type="ECO:0000256" key="5">
    <source>
        <dbReference type="ARBA" id="ARBA00013211"/>
    </source>
</evidence>
<dbReference type="GO" id="GO:0003841">
    <property type="term" value="F:1-acylglycerol-3-phosphate O-acyltransferase activity"/>
    <property type="evidence" value="ECO:0007669"/>
    <property type="project" value="UniProtKB-UniRule"/>
</dbReference>
<comment type="pathway">
    <text evidence="2">Phospholipid metabolism; CDP-diacylglycerol biosynthesis; CDP-diacylglycerol from sn-glycerol 3-phosphate: step 2/3.</text>
</comment>
<keyword evidence="10" id="KW-0812">Transmembrane</keyword>
<evidence type="ECO:0000256" key="6">
    <source>
        <dbReference type="ARBA" id="ARBA00016139"/>
    </source>
</evidence>
<dbReference type="InterPro" id="IPR002123">
    <property type="entry name" value="Plipid/glycerol_acylTrfase"/>
</dbReference>
<keyword evidence="10" id="KW-1133">Transmembrane helix</keyword>
<accession>A0A1M5IRN4</accession>
<evidence type="ECO:0000313" key="13">
    <source>
        <dbReference type="Proteomes" id="UP000184041"/>
    </source>
</evidence>
<evidence type="ECO:0000256" key="8">
    <source>
        <dbReference type="ARBA" id="ARBA00023315"/>
    </source>
</evidence>
<evidence type="ECO:0000256" key="3">
    <source>
        <dbReference type="ARBA" id="ARBA00005189"/>
    </source>
</evidence>
<dbReference type="SMART" id="SM00563">
    <property type="entry name" value="PlsC"/>
    <property type="match status" value="1"/>
</dbReference>
<dbReference type="EMBL" id="FQUS01000024">
    <property type="protein sequence ID" value="SHG30994.1"/>
    <property type="molecule type" value="Genomic_DNA"/>
</dbReference>
<evidence type="ECO:0000256" key="2">
    <source>
        <dbReference type="ARBA" id="ARBA00004728"/>
    </source>
</evidence>
<comment type="pathway">
    <text evidence="3">Lipid metabolism.</text>
</comment>
<dbReference type="AlphaFoldDB" id="A0A1M5IRN4"/>
<keyword evidence="7 9" id="KW-0808">Transferase</keyword>
<dbReference type="GO" id="GO:0006654">
    <property type="term" value="P:phosphatidic acid biosynthetic process"/>
    <property type="evidence" value="ECO:0007669"/>
    <property type="project" value="TreeGrafter"/>
</dbReference>